<dbReference type="Proteomes" id="UP000616885">
    <property type="component" value="Unassembled WGS sequence"/>
</dbReference>
<accession>A0A8H7NE65</accession>
<sequence length="135" mass="14430">MRDEQVRGALGAETILLPQLPNPPFKISHLGTSGKGSTAGLAQGFLDLLFRQPRLTSACVLPNQLQQAPPEFPRASRRAALLCLPKMPANSDLRPVFSVAEGAVGVSPRQPPGIEDPKTAHCTTTTTTRRPSHVC</sequence>
<evidence type="ECO:0000313" key="3">
    <source>
        <dbReference type="Proteomes" id="UP000616885"/>
    </source>
</evidence>
<feature type="region of interest" description="Disordered" evidence="1">
    <location>
        <begin position="107"/>
        <end position="135"/>
    </location>
</feature>
<organism evidence="2 3">
    <name type="scientific">Bionectria ochroleuca</name>
    <name type="common">Gliocladium roseum</name>
    <dbReference type="NCBI Taxonomy" id="29856"/>
    <lineage>
        <taxon>Eukaryota</taxon>
        <taxon>Fungi</taxon>
        <taxon>Dikarya</taxon>
        <taxon>Ascomycota</taxon>
        <taxon>Pezizomycotina</taxon>
        <taxon>Sordariomycetes</taxon>
        <taxon>Hypocreomycetidae</taxon>
        <taxon>Hypocreales</taxon>
        <taxon>Bionectriaceae</taxon>
        <taxon>Clonostachys</taxon>
    </lineage>
</organism>
<evidence type="ECO:0000313" key="2">
    <source>
        <dbReference type="EMBL" id="KAF9754209.1"/>
    </source>
</evidence>
<comment type="caution">
    <text evidence="2">The sequence shown here is derived from an EMBL/GenBank/DDBJ whole genome shotgun (WGS) entry which is preliminary data.</text>
</comment>
<dbReference type="AlphaFoldDB" id="A0A8H7NE65"/>
<evidence type="ECO:0000256" key="1">
    <source>
        <dbReference type="SAM" id="MobiDB-lite"/>
    </source>
</evidence>
<protein>
    <submittedName>
        <fullName evidence="2">Uncharacterized protein</fullName>
    </submittedName>
</protein>
<name>A0A8H7NE65_BIOOC</name>
<reference evidence="2" key="1">
    <citation type="submission" date="2020-10" db="EMBL/GenBank/DDBJ databases">
        <title>High-Quality Genome Resource of Clonostachys rosea strain S41 by Oxford Nanopore Long-Read Sequencing.</title>
        <authorList>
            <person name="Wang H."/>
        </authorList>
    </citation>
    <scope>NUCLEOTIDE SEQUENCE</scope>
    <source>
        <strain evidence="2">S41</strain>
    </source>
</reference>
<proteinExistence type="predicted"/>
<gene>
    <name evidence="2" type="ORF">IM811_012967</name>
</gene>
<dbReference type="EMBL" id="JADCTT010000004">
    <property type="protein sequence ID" value="KAF9754209.1"/>
    <property type="molecule type" value="Genomic_DNA"/>
</dbReference>